<comment type="caution">
    <text evidence="3">The sequence shown here is derived from an EMBL/GenBank/DDBJ whole genome shotgun (WGS) entry which is preliminary data.</text>
</comment>
<dbReference type="Proteomes" id="UP000256486">
    <property type="component" value="Unassembled WGS sequence"/>
</dbReference>
<dbReference type="Gene3D" id="3.40.50.720">
    <property type="entry name" value="NAD(P)-binding Rossmann-like Domain"/>
    <property type="match status" value="1"/>
</dbReference>
<dbReference type="EMBL" id="NBWZ01000001">
    <property type="protein sequence ID" value="RFA10274.1"/>
    <property type="molecule type" value="Genomic_DNA"/>
</dbReference>
<name>A0A3E0VJY3_9MICO</name>
<dbReference type="InterPro" id="IPR036291">
    <property type="entry name" value="NAD(P)-bd_dom_sf"/>
</dbReference>
<dbReference type="OrthoDB" id="9795501at2"/>
<dbReference type="AlphaFoldDB" id="A0A3E0VJY3"/>
<evidence type="ECO:0000259" key="2">
    <source>
        <dbReference type="Pfam" id="PF01370"/>
    </source>
</evidence>
<protein>
    <recommendedName>
        <fullName evidence="2">NAD-dependent epimerase/dehydratase domain-containing protein</fullName>
    </recommendedName>
</protein>
<accession>A0A3E0VJY3</accession>
<feature type="domain" description="NAD-dependent epimerase/dehydratase" evidence="2">
    <location>
        <begin position="9"/>
        <end position="215"/>
    </location>
</feature>
<evidence type="ECO:0000256" key="1">
    <source>
        <dbReference type="ARBA" id="ARBA00007637"/>
    </source>
</evidence>
<evidence type="ECO:0000313" key="3">
    <source>
        <dbReference type="EMBL" id="RFA10274.1"/>
    </source>
</evidence>
<organism evidence="3 4">
    <name type="scientific">Subtercola boreus</name>
    <dbReference type="NCBI Taxonomy" id="120213"/>
    <lineage>
        <taxon>Bacteria</taxon>
        <taxon>Bacillati</taxon>
        <taxon>Actinomycetota</taxon>
        <taxon>Actinomycetes</taxon>
        <taxon>Micrococcales</taxon>
        <taxon>Microbacteriaceae</taxon>
        <taxon>Subtercola</taxon>
    </lineage>
</organism>
<reference evidence="3 4" key="1">
    <citation type="submission" date="2017-04" db="EMBL/GenBank/DDBJ databases">
        <title>Comparative genome analysis of Subtercola boreus.</title>
        <authorList>
            <person name="Cho Y.-J."/>
            <person name="Cho A."/>
            <person name="Kim O.-S."/>
            <person name="Lee J.-I."/>
        </authorList>
    </citation>
    <scope>NUCLEOTIDE SEQUENCE [LARGE SCALE GENOMIC DNA]</scope>
    <source>
        <strain evidence="3 4">K300</strain>
    </source>
</reference>
<sequence>MEKLEGKKILVTGFTGRLGGAFAEGLAKNNDVTGVTLIASDAELDAWRGRGVDPYVLDLADDDYGSLPSDFDYVVHTAAAVYPKSFEDGMRANAEAPALLMKHTRNAKAFLHVSTTGVYIENLDPYYRATEQDIMGGSQLMGHYTGTKAAGEGAVRAMARTLGLPTIICRMDVQYGTYSDGGLPVKFLSDVINGSPINLPKSYDWVKALVHQDDLFSFIEPCLGAATVPVPTVNWSGDEQIKAEEWIGYLGELVGVEPVYNYEDALALPGGAPSAEYRKTITGPATVSWREGLKRIVEFWEPRIREAQHVSRTS</sequence>
<dbReference type="PANTHER" id="PTHR43000">
    <property type="entry name" value="DTDP-D-GLUCOSE 4,6-DEHYDRATASE-RELATED"/>
    <property type="match status" value="1"/>
</dbReference>
<gene>
    <name evidence="3" type="ORF">B7R54_14450</name>
</gene>
<dbReference type="SUPFAM" id="SSF51735">
    <property type="entry name" value="NAD(P)-binding Rossmann-fold domains"/>
    <property type="match status" value="1"/>
</dbReference>
<proteinExistence type="inferred from homology"/>
<dbReference type="RefSeq" id="WP_116415656.1">
    <property type="nucleotide sequence ID" value="NZ_NBWZ01000001.1"/>
</dbReference>
<evidence type="ECO:0000313" key="4">
    <source>
        <dbReference type="Proteomes" id="UP000256486"/>
    </source>
</evidence>
<keyword evidence="4" id="KW-1185">Reference proteome</keyword>
<dbReference type="Pfam" id="PF01370">
    <property type="entry name" value="Epimerase"/>
    <property type="match status" value="1"/>
</dbReference>
<dbReference type="InterPro" id="IPR001509">
    <property type="entry name" value="Epimerase_deHydtase"/>
</dbReference>
<comment type="similarity">
    <text evidence="1">Belongs to the NAD(P)-dependent epimerase/dehydratase family.</text>
</comment>